<evidence type="ECO:0000313" key="2">
    <source>
        <dbReference type="Proteomes" id="UP001283361"/>
    </source>
</evidence>
<protein>
    <submittedName>
        <fullName evidence="1">Uncharacterized protein</fullName>
    </submittedName>
</protein>
<proteinExistence type="predicted"/>
<name>A0AAE0ZXC5_9GAST</name>
<comment type="caution">
    <text evidence="1">The sequence shown here is derived from an EMBL/GenBank/DDBJ whole genome shotgun (WGS) entry which is preliminary data.</text>
</comment>
<dbReference type="AlphaFoldDB" id="A0AAE0ZXC5"/>
<gene>
    <name evidence="1" type="ORF">RRG08_032546</name>
</gene>
<dbReference type="Proteomes" id="UP001283361">
    <property type="component" value="Unassembled WGS sequence"/>
</dbReference>
<keyword evidence="2" id="KW-1185">Reference proteome</keyword>
<dbReference type="EMBL" id="JAWDGP010003079">
    <property type="protein sequence ID" value="KAK3777443.1"/>
    <property type="molecule type" value="Genomic_DNA"/>
</dbReference>
<evidence type="ECO:0000313" key="1">
    <source>
        <dbReference type="EMBL" id="KAK3777443.1"/>
    </source>
</evidence>
<organism evidence="1 2">
    <name type="scientific">Elysia crispata</name>
    <name type="common">lettuce slug</name>
    <dbReference type="NCBI Taxonomy" id="231223"/>
    <lineage>
        <taxon>Eukaryota</taxon>
        <taxon>Metazoa</taxon>
        <taxon>Spiralia</taxon>
        <taxon>Lophotrochozoa</taxon>
        <taxon>Mollusca</taxon>
        <taxon>Gastropoda</taxon>
        <taxon>Heterobranchia</taxon>
        <taxon>Euthyneura</taxon>
        <taxon>Panpulmonata</taxon>
        <taxon>Sacoglossa</taxon>
        <taxon>Placobranchoidea</taxon>
        <taxon>Plakobranchidae</taxon>
        <taxon>Elysia</taxon>
    </lineage>
</organism>
<sequence length="73" mass="8266">MVPVCQVRRYDRDWSWLSVPAGELFGAVISGRLERFSICPPRDPGLCQQVAGTQAREMAFNADTRWNRTADPL</sequence>
<reference evidence="1" key="1">
    <citation type="journal article" date="2023" name="G3 (Bethesda)">
        <title>A reference genome for the long-term kleptoplast-retaining sea slug Elysia crispata morphotype clarki.</title>
        <authorList>
            <person name="Eastman K.E."/>
            <person name="Pendleton A.L."/>
            <person name="Shaikh M.A."/>
            <person name="Suttiyut T."/>
            <person name="Ogas R."/>
            <person name="Tomko P."/>
            <person name="Gavelis G."/>
            <person name="Widhalm J.R."/>
            <person name="Wisecaver J.H."/>
        </authorList>
    </citation>
    <scope>NUCLEOTIDE SEQUENCE</scope>
    <source>
        <strain evidence="1">ECLA1</strain>
    </source>
</reference>
<accession>A0AAE0ZXC5</accession>